<organism evidence="14 15">
    <name type="scientific">Ecytonucleospora hepatopenaei</name>
    <dbReference type="NCBI Taxonomy" id="646526"/>
    <lineage>
        <taxon>Eukaryota</taxon>
        <taxon>Fungi</taxon>
        <taxon>Fungi incertae sedis</taxon>
        <taxon>Microsporidia</taxon>
        <taxon>Enterocytozoonidae</taxon>
        <taxon>Ecytonucleospora</taxon>
    </lineage>
</organism>
<dbReference type="InterPro" id="IPR023214">
    <property type="entry name" value="HAD_sf"/>
</dbReference>
<feature type="binding site" evidence="11">
    <location>
        <position position="182"/>
    </location>
    <ligand>
        <name>alpha-D-mannose 1-phosphate</name>
        <dbReference type="ChEBI" id="CHEBI:58409"/>
    </ligand>
</feature>
<comment type="similarity">
    <text evidence="3 13">Belongs to the eukaryotic PMM family.</text>
</comment>
<comment type="catalytic activity">
    <reaction evidence="13">
        <text>alpha-D-mannose 1-phosphate = D-mannose 6-phosphate</text>
        <dbReference type="Rhea" id="RHEA:11140"/>
        <dbReference type="ChEBI" id="CHEBI:58409"/>
        <dbReference type="ChEBI" id="CHEBI:58735"/>
        <dbReference type="EC" id="5.4.2.8"/>
    </reaction>
</comment>
<dbReference type="OrthoDB" id="10264771at2759"/>
<feature type="binding site" evidence="11">
    <location>
        <position position="184"/>
    </location>
    <ligand>
        <name>alpha-D-mannose 1-phosphate</name>
        <dbReference type="ChEBI" id="CHEBI:58409"/>
    </ligand>
</feature>
<dbReference type="EC" id="5.4.2.8" evidence="5 13"/>
<keyword evidence="7 12" id="KW-0479">Metal-binding</keyword>
<dbReference type="FunFam" id="3.30.1240.20:FF:000001">
    <property type="entry name" value="Phosphomannomutase"/>
    <property type="match status" value="1"/>
</dbReference>
<evidence type="ECO:0000313" key="14">
    <source>
        <dbReference type="EMBL" id="OQS53985.1"/>
    </source>
</evidence>
<evidence type="ECO:0000256" key="10">
    <source>
        <dbReference type="PIRSR" id="PIRSR605002-1"/>
    </source>
</evidence>
<dbReference type="UniPathway" id="UPA00126">
    <property type="reaction ID" value="UER00424"/>
</dbReference>
<dbReference type="VEuPathDB" id="MicrosporidiaDB:EHP00_533"/>
<dbReference type="SUPFAM" id="SSF56784">
    <property type="entry name" value="HAD-like"/>
    <property type="match status" value="1"/>
</dbReference>
<dbReference type="Gene3D" id="3.30.1240.20">
    <property type="match status" value="1"/>
</dbReference>
<dbReference type="STRING" id="646526.A0A1W0E407"/>
<comment type="caution">
    <text evidence="14">The sequence shown here is derived from an EMBL/GenBank/DDBJ whole genome shotgun (WGS) entry which is preliminary data.</text>
</comment>
<evidence type="ECO:0000256" key="3">
    <source>
        <dbReference type="ARBA" id="ARBA00009736"/>
    </source>
</evidence>
<evidence type="ECO:0000256" key="4">
    <source>
        <dbReference type="ARBA" id="ARBA00011738"/>
    </source>
</evidence>
<gene>
    <name evidence="14" type="primary">SEC53</name>
    <name evidence="14" type="ORF">EHP00_533</name>
</gene>
<dbReference type="GO" id="GO:0006013">
    <property type="term" value="P:mannose metabolic process"/>
    <property type="evidence" value="ECO:0007669"/>
    <property type="project" value="TreeGrafter"/>
</dbReference>
<dbReference type="GO" id="GO:0006487">
    <property type="term" value="P:protein N-linked glycosylation"/>
    <property type="evidence" value="ECO:0007669"/>
    <property type="project" value="TreeGrafter"/>
</dbReference>
<accession>A0A1W0E407</accession>
<comment type="subunit">
    <text evidence="4 13">Homodimer.</text>
</comment>
<dbReference type="GO" id="GO:0005829">
    <property type="term" value="C:cytosol"/>
    <property type="evidence" value="ECO:0007669"/>
    <property type="project" value="TreeGrafter"/>
</dbReference>
<feature type="binding site" evidence="11">
    <location>
        <position position="144"/>
    </location>
    <ligand>
        <name>alpha-D-mannose 1-phosphate</name>
        <dbReference type="ChEBI" id="CHEBI:58409"/>
    </ligand>
</feature>
<reference evidence="14 15" key="1">
    <citation type="journal article" date="2017" name="Environ. Microbiol.">
        <title>Decay of the glycolytic pathway and adaptation to intranuclear parasitism within Enterocytozoonidae microsporidia.</title>
        <authorList>
            <person name="Wiredu Boakye D."/>
            <person name="Jaroenlak P."/>
            <person name="Prachumwat A."/>
            <person name="Williams T.A."/>
            <person name="Bateman K.S."/>
            <person name="Itsathitphaisarn O."/>
            <person name="Sritunyalucksana K."/>
            <person name="Paszkiewicz K.H."/>
            <person name="Moore K.A."/>
            <person name="Stentiford G.D."/>
            <person name="Williams B.A."/>
        </authorList>
    </citation>
    <scope>NUCLEOTIDE SEQUENCE [LARGE SCALE GENOMIC DNA]</scope>
    <source>
        <strain evidence="14 15">TH1</strain>
    </source>
</reference>
<dbReference type="GO" id="GO:0046872">
    <property type="term" value="F:metal ion binding"/>
    <property type="evidence" value="ECO:0007669"/>
    <property type="project" value="UniProtKB-KW"/>
</dbReference>
<keyword evidence="15" id="KW-1185">Reference proteome</keyword>
<dbReference type="Proteomes" id="UP000192758">
    <property type="component" value="Unassembled WGS sequence"/>
</dbReference>
<feature type="binding site" evidence="12">
    <location>
        <position position="209"/>
    </location>
    <ligand>
        <name>Mg(2+)</name>
        <dbReference type="ChEBI" id="CHEBI:18420"/>
        <label>1</label>
    </ligand>
</feature>
<evidence type="ECO:0000256" key="7">
    <source>
        <dbReference type="ARBA" id="ARBA00022723"/>
    </source>
</evidence>
<dbReference type="EMBL" id="MNPJ01000023">
    <property type="protein sequence ID" value="OQS53985.1"/>
    <property type="molecule type" value="Genomic_DNA"/>
</dbReference>
<dbReference type="NCBIfam" id="TIGR01484">
    <property type="entry name" value="HAD-SF-IIB"/>
    <property type="match status" value="1"/>
</dbReference>
<dbReference type="PANTHER" id="PTHR10466:SF0">
    <property type="entry name" value="PHOSPHOMANNOMUTASE"/>
    <property type="match status" value="1"/>
</dbReference>
<feature type="binding site" evidence="12">
    <location>
        <position position="226"/>
    </location>
    <ligand>
        <name>Mg(2+)</name>
        <dbReference type="ChEBI" id="CHEBI:18420"/>
        <label>1</label>
    </ligand>
</feature>
<protein>
    <recommendedName>
        <fullName evidence="5 13">Phosphomannomutase</fullName>
        <ecNumber evidence="5 13">5.4.2.8</ecNumber>
    </recommendedName>
</protein>
<sequence length="248" mass="28771">MKTHTERSNTLFLFDIHGTLAENKQMADDKVFKMLLEIKKYVKIGFVTGSDLEQAKKQLGENVLNVFDYGFCENGTQFYKNGKLEKSENFLGKISEKGYKEIVNHVLSLLCKIDCPVKRGQFITLRNSTLNVSPIGRSCTVLERKEFFEYDKKFRIREKFVKEISSTLSKYEMDCAIGGQISIDIFPKGWDKTYCINHITEENICFFGDMTEIGQNDYKLYNHPKTKGFKVLDPHDTIKKVYKLLFTN</sequence>
<feature type="binding site" evidence="11">
    <location>
        <position position="126"/>
    </location>
    <ligand>
        <name>alpha-D-mannose 1-phosphate</name>
        <dbReference type="ChEBI" id="CHEBI:58409"/>
    </ligand>
</feature>
<feature type="binding site" evidence="12">
    <location>
        <position position="15"/>
    </location>
    <ligand>
        <name>Mg(2+)</name>
        <dbReference type="ChEBI" id="CHEBI:18420"/>
        <label>1</label>
    </ligand>
</feature>
<dbReference type="AlphaFoldDB" id="A0A1W0E407"/>
<feature type="active site" description="Nucleophile" evidence="10">
    <location>
        <position position="15"/>
    </location>
</feature>
<dbReference type="GO" id="GO:0004615">
    <property type="term" value="F:phosphomannomutase activity"/>
    <property type="evidence" value="ECO:0007669"/>
    <property type="project" value="UniProtKB-EC"/>
</dbReference>
<evidence type="ECO:0000256" key="13">
    <source>
        <dbReference type="RuleBase" id="RU361118"/>
    </source>
</evidence>
<name>A0A1W0E407_9MICR</name>
<feature type="binding site" evidence="12">
    <location>
        <position position="221"/>
    </location>
    <ligand>
        <name>Mg(2+)</name>
        <dbReference type="ChEBI" id="CHEBI:18420"/>
        <label>1</label>
    </ligand>
</feature>
<feature type="binding site" evidence="11">
    <location>
        <position position="137"/>
    </location>
    <ligand>
        <name>alpha-D-mannose 1-phosphate</name>
        <dbReference type="ChEBI" id="CHEBI:58409"/>
    </ligand>
</feature>
<comment type="subcellular location">
    <subcellularLocation>
        <location evidence="1 13">Cytoplasm</location>
    </subcellularLocation>
</comment>
<dbReference type="GO" id="GO:0009298">
    <property type="term" value="P:GDP-mannose biosynthetic process"/>
    <property type="evidence" value="ECO:0007669"/>
    <property type="project" value="UniProtKB-UniPathway"/>
</dbReference>
<dbReference type="InterPro" id="IPR043169">
    <property type="entry name" value="PMM_cap"/>
</dbReference>
<keyword evidence="6 13" id="KW-0963">Cytoplasm</keyword>
<dbReference type="PANTHER" id="PTHR10466">
    <property type="entry name" value="PHOSPHOMANNOMUTASE"/>
    <property type="match status" value="1"/>
</dbReference>
<evidence type="ECO:0000256" key="5">
    <source>
        <dbReference type="ARBA" id="ARBA00012730"/>
    </source>
</evidence>
<dbReference type="Gene3D" id="3.40.50.1000">
    <property type="entry name" value="HAD superfamily/HAD-like"/>
    <property type="match status" value="1"/>
</dbReference>
<keyword evidence="8 12" id="KW-0460">Magnesium</keyword>
<dbReference type="InterPro" id="IPR006379">
    <property type="entry name" value="HAD-SF_hydro_IIB"/>
</dbReference>
<evidence type="ECO:0000256" key="6">
    <source>
        <dbReference type="ARBA" id="ARBA00022490"/>
    </source>
</evidence>
<keyword evidence="9 13" id="KW-0413">Isomerase</keyword>
<comment type="cofactor">
    <cofactor evidence="12">
        <name>Mg(2+)</name>
        <dbReference type="ChEBI" id="CHEBI:18420"/>
    </cofactor>
</comment>
<evidence type="ECO:0000256" key="2">
    <source>
        <dbReference type="ARBA" id="ARBA00004699"/>
    </source>
</evidence>
<evidence type="ECO:0000256" key="11">
    <source>
        <dbReference type="PIRSR" id="PIRSR605002-2"/>
    </source>
</evidence>
<comment type="function">
    <text evidence="13">Involved in the synthesis of the GDP-mannose and dolichol-phosphate-mannose required for a number of critical mannosyl transfer reactions.</text>
</comment>
<evidence type="ECO:0000256" key="9">
    <source>
        <dbReference type="ARBA" id="ARBA00023235"/>
    </source>
</evidence>
<dbReference type="InterPro" id="IPR036412">
    <property type="entry name" value="HAD-like_sf"/>
</dbReference>
<dbReference type="InterPro" id="IPR005002">
    <property type="entry name" value="PMM"/>
</dbReference>
<evidence type="ECO:0000313" key="15">
    <source>
        <dbReference type="Proteomes" id="UP000192758"/>
    </source>
</evidence>
<dbReference type="CDD" id="cd02585">
    <property type="entry name" value="HAD_PMM"/>
    <property type="match status" value="1"/>
</dbReference>
<dbReference type="Pfam" id="PF03332">
    <property type="entry name" value="PMM"/>
    <property type="match status" value="1"/>
</dbReference>
<evidence type="ECO:0000256" key="1">
    <source>
        <dbReference type="ARBA" id="ARBA00004496"/>
    </source>
</evidence>
<evidence type="ECO:0000256" key="8">
    <source>
        <dbReference type="ARBA" id="ARBA00022842"/>
    </source>
</evidence>
<comment type="pathway">
    <text evidence="2 13">Nucleotide-sugar biosynthesis; GDP-alpha-D-mannose biosynthesis; alpha-D-mannose 1-phosphate from D-fructose 6-phosphate: step 2/2.</text>
</comment>
<evidence type="ECO:0000256" key="12">
    <source>
        <dbReference type="PIRSR" id="PIRSR605002-3"/>
    </source>
</evidence>
<proteinExistence type="inferred from homology"/>